<comment type="caution">
    <text evidence="4">The sequence shown here is derived from an EMBL/GenBank/DDBJ whole genome shotgun (WGS) entry which is preliminary data.</text>
</comment>
<evidence type="ECO:0000256" key="1">
    <source>
        <dbReference type="ARBA" id="ARBA00022679"/>
    </source>
</evidence>
<organism evidence="4 5">
    <name type="scientific">Pseudotabrizicola sediminis</name>
    <dbReference type="NCBI Taxonomy" id="2486418"/>
    <lineage>
        <taxon>Bacteria</taxon>
        <taxon>Pseudomonadati</taxon>
        <taxon>Pseudomonadota</taxon>
        <taxon>Alphaproteobacteria</taxon>
        <taxon>Rhodobacterales</taxon>
        <taxon>Paracoccaceae</taxon>
        <taxon>Pseudotabrizicola</taxon>
    </lineage>
</organism>
<dbReference type="InterPro" id="IPR000182">
    <property type="entry name" value="GNAT_dom"/>
</dbReference>
<keyword evidence="5" id="KW-1185">Reference proteome</keyword>
<dbReference type="EMBL" id="RPEM01000018">
    <property type="protein sequence ID" value="TGD41621.1"/>
    <property type="molecule type" value="Genomic_DNA"/>
</dbReference>
<evidence type="ECO:0000259" key="3">
    <source>
        <dbReference type="PROSITE" id="PS51186"/>
    </source>
</evidence>
<dbReference type="PANTHER" id="PTHR43877">
    <property type="entry name" value="AMINOALKYLPHOSPHONATE N-ACETYLTRANSFERASE-RELATED-RELATED"/>
    <property type="match status" value="1"/>
</dbReference>
<keyword evidence="1" id="KW-0808">Transferase</keyword>
<dbReference type="InterPro" id="IPR050832">
    <property type="entry name" value="Bact_Acetyltransf"/>
</dbReference>
<dbReference type="PROSITE" id="PS51186">
    <property type="entry name" value="GNAT"/>
    <property type="match status" value="1"/>
</dbReference>
<evidence type="ECO:0000313" key="4">
    <source>
        <dbReference type="EMBL" id="TGD41621.1"/>
    </source>
</evidence>
<proteinExistence type="predicted"/>
<dbReference type="SUPFAM" id="SSF55729">
    <property type="entry name" value="Acyl-CoA N-acyltransferases (Nat)"/>
    <property type="match status" value="1"/>
</dbReference>
<name>A0ABY2KH96_9RHOB</name>
<dbReference type="InterPro" id="IPR016181">
    <property type="entry name" value="Acyl_CoA_acyltransferase"/>
</dbReference>
<sequence>MIADVSFVTEVRDLPAFRNLLIDYYRIVLKTFEAAGGPALLPEELAESSLEHLDEMLPPEGRLVLARGEGGQLLGCGTLRRIRPDAVEMKRMFVRPEAQGLGLGRRLFEMRIEEARNMGCRAIYADTAKGNRPMLSIYERFGFNYIPRYPENANPPEFEPYLVYLEYRFPQPLD</sequence>
<gene>
    <name evidence="4" type="ORF">EEB11_17870</name>
</gene>
<protein>
    <submittedName>
        <fullName evidence="4">GNAT family N-acetyltransferase</fullName>
    </submittedName>
</protein>
<accession>A0ABY2KH96</accession>
<dbReference type="PANTHER" id="PTHR43877:SF2">
    <property type="entry name" value="AMINOALKYLPHOSPHONATE N-ACETYLTRANSFERASE-RELATED"/>
    <property type="match status" value="1"/>
</dbReference>
<dbReference type="RefSeq" id="WP_135433717.1">
    <property type="nucleotide sequence ID" value="NZ_RPEM01000018.1"/>
</dbReference>
<dbReference type="Proteomes" id="UP000297741">
    <property type="component" value="Unassembled WGS sequence"/>
</dbReference>
<evidence type="ECO:0000256" key="2">
    <source>
        <dbReference type="ARBA" id="ARBA00023315"/>
    </source>
</evidence>
<dbReference type="Pfam" id="PF00583">
    <property type="entry name" value="Acetyltransf_1"/>
    <property type="match status" value="1"/>
</dbReference>
<keyword evidence="2" id="KW-0012">Acyltransferase</keyword>
<reference evidence="4 5" key="1">
    <citation type="submission" date="2018-11" db="EMBL/GenBank/DDBJ databases">
        <title>Tabrizicola sp. isolated from sediment of alpine lake.</title>
        <authorList>
            <person name="Liu Z."/>
        </authorList>
    </citation>
    <scope>NUCLEOTIDE SEQUENCE [LARGE SCALE GENOMIC DNA]</scope>
    <source>
        <strain evidence="4 5">DRYC-M-16</strain>
    </source>
</reference>
<dbReference type="Gene3D" id="3.40.630.30">
    <property type="match status" value="1"/>
</dbReference>
<evidence type="ECO:0000313" key="5">
    <source>
        <dbReference type="Proteomes" id="UP000297741"/>
    </source>
</evidence>
<dbReference type="CDD" id="cd04301">
    <property type="entry name" value="NAT_SF"/>
    <property type="match status" value="1"/>
</dbReference>
<feature type="domain" description="N-acetyltransferase" evidence="3">
    <location>
        <begin position="9"/>
        <end position="170"/>
    </location>
</feature>